<dbReference type="GO" id="GO:0022857">
    <property type="term" value="F:transmembrane transporter activity"/>
    <property type="evidence" value="ECO:0007669"/>
    <property type="project" value="InterPro"/>
</dbReference>
<dbReference type="CDD" id="cd06261">
    <property type="entry name" value="TM_PBP2"/>
    <property type="match status" value="1"/>
</dbReference>
<feature type="transmembrane region" description="Helical" evidence="8">
    <location>
        <begin position="210"/>
        <end position="236"/>
    </location>
</feature>
<evidence type="ECO:0000256" key="4">
    <source>
        <dbReference type="ARBA" id="ARBA00022475"/>
    </source>
</evidence>
<dbReference type="FunFam" id="1.10.3720.10:FF:000032">
    <property type="entry name" value="General amino acid ABC transporter permease"/>
    <property type="match status" value="1"/>
</dbReference>
<dbReference type="InterPro" id="IPR035906">
    <property type="entry name" value="MetI-like_sf"/>
</dbReference>
<dbReference type="GO" id="GO:0006865">
    <property type="term" value="P:amino acid transport"/>
    <property type="evidence" value="ECO:0007669"/>
    <property type="project" value="TreeGrafter"/>
</dbReference>
<evidence type="ECO:0000313" key="12">
    <source>
        <dbReference type="Proteomes" id="UP000019849"/>
    </source>
</evidence>
<evidence type="ECO:0000256" key="2">
    <source>
        <dbReference type="ARBA" id="ARBA00010072"/>
    </source>
</evidence>
<evidence type="ECO:0000256" key="5">
    <source>
        <dbReference type="ARBA" id="ARBA00022692"/>
    </source>
</evidence>
<feature type="transmembrane region" description="Helical" evidence="8">
    <location>
        <begin position="349"/>
        <end position="369"/>
    </location>
</feature>
<evidence type="ECO:0000256" key="3">
    <source>
        <dbReference type="ARBA" id="ARBA00022448"/>
    </source>
</evidence>
<evidence type="ECO:0000256" key="7">
    <source>
        <dbReference type="ARBA" id="ARBA00023136"/>
    </source>
</evidence>
<accession>A0A011URD4</accession>
<dbReference type="Gene3D" id="1.10.3720.10">
    <property type="entry name" value="MetI-like"/>
    <property type="match status" value="1"/>
</dbReference>
<dbReference type="InterPro" id="IPR000515">
    <property type="entry name" value="MetI-like"/>
</dbReference>
<organism evidence="10 12">
    <name type="scientific">Aquamicrobium defluvii</name>
    <dbReference type="NCBI Taxonomy" id="69279"/>
    <lineage>
        <taxon>Bacteria</taxon>
        <taxon>Pseudomonadati</taxon>
        <taxon>Pseudomonadota</taxon>
        <taxon>Alphaproteobacteria</taxon>
        <taxon>Hyphomicrobiales</taxon>
        <taxon>Phyllobacteriaceae</taxon>
        <taxon>Aquamicrobium</taxon>
    </lineage>
</organism>
<dbReference type="NCBIfam" id="TIGR01726">
    <property type="entry name" value="HEQRo_perm_3TM"/>
    <property type="match status" value="1"/>
</dbReference>
<feature type="transmembrane region" description="Helical" evidence="8">
    <location>
        <begin position="173"/>
        <end position="198"/>
    </location>
</feature>
<evidence type="ECO:0000256" key="6">
    <source>
        <dbReference type="ARBA" id="ARBA00022989"/>
    </source>
</evidence>
<dbReference type="AlphaFoldDB" id="A0A011URD4"/>
<reference evidence="11 13" key="2">
    <citation type="submission" date="2019-03" db="EMBL/GenBank/DDBJ databases">
        <title>Genomic Encyclopedia of Type Strains, Phase IV (KMG-IV): sequencing the most valuable type-strain genomes for metagenomic binning, comparative biology and taxonomic classification.</title>
        <authorList>
            <person name="Goeker M."/>
        </authorList>
    </citation>
    <scope>NUCLEOTIDE SEQUENCE [LARGE SCALE GENOMIC DNA]</scope>
    <source>
        <strain evidence="11 13">DSM 11603</strain>
    </source>
</reference>
<keyword evidence="13" id="KW-1185">Reference proteome</keyword>
<feature type="domain" description="ABC transmembrane type-1" evidence="9">
    <location>
        <begin position="176"/>
        <end position="368"/>
    </location>
</feature>
<feature type="transmembrane region" description="Helical" evidence="8">
    <location>
        <begin position="115"/>
        <end position="133"/>
    </location>
</feature>
<keyword evidence="4" id="KW-1003">Cell membrane</keyword>
<keyword evidence="3 8" id="KW-0813">Transport</keyword>
<feature type="transmembrane region" description="Helical" evidence="8">
    <location>
        <begin position="248"/>
        <end position="267"/>
    </location>
</feature>
<evidence type="ECO:0000313" key="11">
    <source>
        <dbReference type="EMBL" id="TDR35457.1"/>
    </source>
</evidence>
<dbReference type="HOGENOM" id="CLU_019602_16_1_5"/>
<dbReference type="PANTHER" id="PTHR30614:SF41">
    <property type="entry name" value="INNER MEMBRANE AMINO-ACID ABC TRANSPORTER PERMEASE PROTEIN YHDY"/>
    <property type="match status" value="1"/>
</dbReference>
<evidence type="ECO:0000313" key="13">
    <source>
        <dbReference type="Proteomes" id="UP000294958"/>
    </source>
</evidence>
<dbReference type="EMBL" id="JENY01000011">
    <property type="protein sequence ID" value="EXL08781.1"/>
    <property type="molecule type" value="Genomic_DNA"/>
</dbReference>
<dbReference type="Proteomes" id="UP000294958">
    <property type="component" value="Unassembled WGS sequence"/>
</dbReference>
<keyword evidence="5 8" id="KW-0812">Transmembrane</keyword>
<dbReference type="RefSeq" id="WP_035026053.1">
    <property type="nucleotide sequence ID" value="NZ_KK073885.1"/>
</dbReference>
<keyword evidence="6 8" id="KW-1133">Transmembrane helix</keyword>
<dbReference type="STRING" id="69279.BG36_02945"/>
<evidence type="ECO:0000259" key="9">
    <source>
        <dbReference type="PROSITE" id="PS50928"/>
    </source>
</evidence>
<comment type="caution">
    <text evidence="10">The sequence shown here is derived from an EMBL/GenBank/DDBJ whole genome shotgun (WGS) entry which is preliminary data.</text>
</comment>
<comment type="subcellular location">
    <subcellularLocation>
        <location evidence="1">Cell inner membrane</location>
        <topology evidence="1">Multi-pass membrane protein</topology>
    </subcellularLocation>
    <subcellularLocation>
        <location evidence="8">Cell membrane</location>
        <topology evidence="8">Multi-pass membrane protein</topology>
    </subcellularLocation>
</comment>
<evidence type="ECO:0000256" key="8">
    <source>
        <dbReference type="RuleBase" id="RU363032"/>
    </source>
</evidence>
<keyword evidence="7 8" id="KW-0472">Membrane</keyword>
<dbReference type="Pfam" id="PF00528">
    <property type="entry name" value="BPD_transp_1"/>
    <property type="match status" value="1"/>
</dbReference>
<dbReference type="InterPro" id="IPR043429">
    <property type="entry name" value="ArtM/GltK/GlnP/TcyL/YhdX-like"/>
</dbReference>
<dbReference type="OrthoDB" id="9771188at2"/>
<dbReference type="PANTHER" id="PTHR30614">
    <property type="entry name" value="MEMBRANE COMPONENT OF AMINO ACID ABC TRANSPORTER"/>
    <property type="match status" value="1"/>
</dbReference>
<dbReference type="Proteomes" id="UP000019849">
    <property type="component" value="Unassembled WGS sequence"/>
</dbReference>
<dbReference type="InterPro" id="IPR010065">
    <property type="entry name" value="AA_ABC_transptr_permease_3TM"/>
</dbReference>
<reference evidence="10 12" key="1">
    <citation type="submission" date="2014-02" db="EMBL/GenBank/DDBJ databases">
        <title>Aquamicrobium defluvii Genome sequencing.</title>
        <authorList>
            <person name="Wang X."/>
        </authorList>
    </citation>
    <scope>NUCLEOTIDE SEQUENCE [LARGE SCALE GENOMIC DNA]</scope>
    <source>
        <strain evidence="10 12">W13Z1</strain>
    </source>
</reference>
<protein>
    <submittedName>
        <fullName evidence="10">Amino acid ABC transporter permease</fullName>
    </submittedName>
    <submittedName>
        <fullName evidence="11">General L-amino acid ABC transporter membrane protein</fullName>
    </submittedName>
</protein>
<dbReference type="GO" id="GO:0043190">
    <property type="term" value="C:ATP-binding cassette (ABC) transporter complex"/>
    <property type="evidence" value="ECO:0007669"/>
    <property type="project" value="InterPro"/>
</dbReference>
<name>A0A011URD4_9HYPH</name>
<sequence length="386" mass="42635">MQEHDISWVRTEMALAETAPRSQTGLGAWVRKNLFATPFDSVLTIIALLAVASFLPRILDWLFFSAVWTGTDRTACLTTEQGGQLPAGWSGACWPFVSGRFGQFMFGRYPMDERWRVVLTGILFILLLAPLLIPRAPFKKLNAILFFGVFPFVAFLLLVGGAFGLRYVETPLWGGLMVTLVISYVGIVVSLPLGIILALGRRSHMPIVKLLSVIFIETVRGVPLVTVLFMASFMLPLFVPPGTSFDKLLRALIGVALFASAYMAEVVRGGLQAIPKGQYEGADSLGLGYWPKMGLIIMPQALKLVIPGIVNTFIGMFKDTTLVLIISMFDLLGVVKQNISGDPTWATPQTAKTGYIFAAAIFWVFCFGMSRYSQYMERRLDTGHKR</sequence>
<dbReference type="PATRIC" id="fig|69279.3.peg.1989"/>
<evidence type="ECO:0000313" key="10">
    <source>
        <dbReference type="EMBL" id="EXL08781.1"/>
    </source>
</evidence>
<comment type="similarity">
    <text evidence="2">Belongs to the binding-protein-dependent transport system permease family. HisMQ subfamily.</text>
</comment>
<gene>
    <name evidence="10" type="ORF">BG36_02945</name>
    <name evidence="11" type="ORF">DES43_10993</name>
</gene>
<feature type="transmembrane region" description="Helical" evidence="8">
    <location>
        <begin position="145"/>
        <end position="167"/>
    </location>
</feature>
<proteinExistence type="inferred from homology"/>
<evidence type="ECO:0000256" key="1">
    <source>
        <dbReference type="ARBA" id="ARBA00004429"/>
    </source>
</evidence>
<dbReference type="PROSITE" id="PS50928">
    <property type="entry name" value="ABC_TM1"/>
    <property type="match status" value="1"/>
</dbReference>
<feature type="transmembrane region" description="Helical" evidence="8">
    <location>
        <begin position="304"/>
        <end position="329"/>
    </location>
</feature>
<dbReference type="SUPFAM" id="SSF161098">
    <property type="entry name" value="MetI-like"/>
    <property type="match status" value="1"/>
</dbReference>
<feature type="transmembrane region" description="Helical" evidence="8">
    <location>
        <begin position="41"/>
        <end position="59"/>
    </location>
</feature>
<dbReference type="eggNOG" id="COG0765">
    <property type="taxonomic scope" value="Bacteria"/>
</dbReference>
<dbReference type="EMBL" id="SNZF01000009">
    <property type="protein sequence ID" value="TDR35457.1"/>
    <property type="molecule type" value="Genomic_DNA"/>
</dbReference>